<keyword evidence="12 14" id="KW-0961">Cell wall biogenesis/degradation</keyword>
<keyword evidence="8 14" id="KW-0067">ATP-binding</keyword>
<dbReference type="SUPFAM" id="SSF53244">
    <property type="entry name" value="MurD-like peptide ligases, peptide-binding domain"/>
    <property type="match status" value="1"/>
</dbReference>
<feature type="domain" description="Mur ligase N-terminal catalytic" evidence="15">
    <location>
        <begin position="6"/>
        <end position="104"/>
    </location>
</feature>
<evidence type="ECO:0000256" key="8">
    <source>
        <dbReference type="ARBA" id="ARBA00022840"/>
    </source>
</evidence>
<dbReference type="InterPro" id="IPR005758">
    <property type="entry name" value="UDP-N-AcMur_Ala_ligase_MurC"/>
</dbReference>
<comment type="catalytic activity">
    <reaction evidence="13 14">
        <text>UDP-N-acetyl-alpha-D-muramate + L-alanine + ATP = UDP-N-acetyl-alpha-D-muramoyl-L-alanine + ADP + phosphate + H(+)</text>
        <dbReference type="Rhea" id="RHEA:23372"/>
        <dbReference type="ChEBI" id="CHEBI:15378"/>
        <dbReference type="ChEBI" id="CHEBI:30616"/>
        <dbReference type="ChEBI" id="CHEBI:43474"/>
        <dbReference type="ChEBI" id="CHEBI:57972"/>
        <dbReference type="ChEBI" id="CHEBI:70757"/>
        <dbReference type="ChEBI" id="CHEBI:83898"/>
        <dbReference type="ChEBI" id="CHEBI:456216"/>
        <dbReference type="EC" id="6.3.2.8"/>
    </reaction>
</comment>
<evidence type="ECO:0000256" key="4">
    <source>
        <dbReference type="ARBA" id="ARBA00022490"/>
    </source>
</evidence>
<dbReference type="InterPro" id="IPR050061">
    <property type="entry name" value="MurCDEF_pg_biosynth"/>
</dbReference>
<dbReference type="InterPro" id="IPR036565">
    <property type="entry name" value="Mur-like_cat_sf"/>
</dbReference>
<evidence type="ECO:0000313" key="19">
    <source>
        <dbReference type="Proteomes" id="UP000192813"/>
    </source>
</evidence>
<keyword evidence="7 14" id="KW-0547">Nucleotide-binding</keyword>
<dbReference type="EMBL" id="NBTM02000001">
    <property type="protein sequence ID" value="PNL91066.1"/>
    <property type="molecule type" value="Genomic_DNA"/>
</dbReference>
<dbReference type="NCBIfam" id="TIGR01082">
    <property type="entry name" value="murC"/>
    <property type="match status" value="1"/>
</dbReference>
<dbReference type="Gene3D" id="3.40.50.720">
    <property type="entry name" value="NAD(P)-binding Rossmann-like Domain"/>
    <property type="match status" value="1"/>
</dbReference>
<dbReference type="Pfam" id="PF08245">
    <property type="entry name" value="Mur_ligase_M"/>
    <property type="match status" value="1"/>
</dbReference>
<keyword evidence="6 14" id="KW-0132">Cell division</keyword>
<dbReference type="SUPFAM" id="SSF51984">
    <property type="entry name" value="MurCD N-terminal domain"/>
    <property type="match status" value="1"/>
</dbReference>
<dbReference type="Pfam" id="PF01225">
    <property type="entry name" value="Mur_ligase"/>
    <property type="match status" value="1"/>
</dbReference>
<dbReference type="GO" id="GO:0051301">
    <property type="term" value="P:cell division"/>
    <property type="evidence" value="ECO:0007669"/>
    <property type="project" value="UniProtKB-KW"/>
</dbReference>
<keyword evidence="9 14" id="KW-0133">Cell shape</keyword>
<dbReference type="GO" id="GO:0071555">
    <property type="term" value="P:cell wall organization"/>
    <property type="evidence" value="ECO:0007669"/>
    <property type="project" value="UniProtKB-KW"/>
</dbReference>
<feature type="domain" description="Mur ligase central" evidence="17">
    <location>
        <begin position="109"/>
        <end position="279"/>
    </location>
</feature>
<comment type="pathway">
    <text evidence="2 14">Cell wall biogenesis; peptidoglycan biosynthesis.</text>
</comment>
<evidence type="ECO:0000256" key="12">
    <source>
        <dbReference type="ARBA" id="ARBA00023316"/>
    </source>
</evidence>
<comment type="function">
    <text evidence="14">Cell wall formation.</text>
</comment>
<evidence type="ECO:0000256" key="10">
    <source>
        <dbReference type="ARBA" id="ARBA00022984"/>
    </source>
</evidence>
<evidence type="ECO:0000256" key="14">
    <source>
        <dbReference type="HAMAP-Rule" id="MF_00046"/>
    </source>
</evidence>
<dbReference type="GO" id="GO:0005524">
    <property type="term" value="F:ATP binding"/>
    <property type="evidence" value="ECO:0007669"/>
    <property type="project" value="UniProtKB-UniRule"/>
</dbReference>
<name>A0A2J9PL80_9LACT</name>
<dbReference type="GO" id="GO:0009252">
    <property type="term" value="P:peptidoglycan biosynthetic process"/>
    <property type="evidence" value="ECO:0007669"/>
    <property type="project" value="UniProtKB-UniRule"/>
</dbReference>
<keyword evidence="4 14" id="KW-0963">Cytoplasm</keyword>
<evidence type="ECO:0000256" key="9">
    <source>
        <dbReference type="ARBA" id="ARBA00022960"/>
    </source>
</evidence>
<dbReference type="Gene3D" id="3.90.190.20">
    <property type="entry name" value="Mur ligase, C-terminal domain"/>
    <property type="match status" value="1"/>
</dbReference>
<dbReference type="SUPFAM" id="SSF53623">
    <property type="entry name" value="MurD-like peptide ligases, catalytic domain"/>
    <property type="match status" value="1"/>
</dbReference>
<feature type="binding site" evidence="14">
    <location>
        <begin position="111"/>
        <end position="117"/>
    </location>
    <ligand>
        <name>ATP</name>
        <dbReference type="ChEBI" id="CHEBI:30616"/>
    </ligand>
</feature>
<accession>A0A2J9PL80</accession>
<dbReference type="Gene3D" id="3.40.1190.10">
    <property type="entry name" value="Mur-like, catalytic domain"/>
    <property type="match status" value="1"/>
</dbReference>
<evidence type="ECO:0000259" key="17">
    <source>
        <dbReference type="Pfam" id="PF08245"/>
    </source>
</evidence>
<feature type="domain" description="Mur ligase C-terminal" evidence="16">
    <location>
        <begin position="304"/>
        <end position="418"/>
    </location>
</feature>
<evidence type="ECO:0000259" key="15">
    <source>
        <dbReference type="Pfam" id="PF01225"/>
    </source>
</evidence>
<dbReference type="RefSeq" id="WP_083067825.1">
    <property type="nucleotide sequence ID" value="NZ_NBTM02000001.1"/>
</dbReference>
<keyword evidence="5 14" id="KW-0436">Ligase</keyword>
<comment type="similarity">
    <text evidence="14">Belongs to the MurCDEF family.</text>
</comment>
<evidence type="ECO:0000256" key="13">
    <source>
        <dbReference type="ARBA" id="ARBA00047833"/>
    </source>
</evidence>
<proteinExistence type="inferred from homology"/>
<evidence type="ECO:0000256" key="5">
    <source>
        <dbReference type="ARBA" id="ARBA00022598"/>
    </source>
</evidence>
<evidence type="ECO:0000256" key="1">
    <source>
        <dbReference type="ARBA" id="ARBA00004496"/>
    </source>
</evidence>
<gene>
    <name evidence="14" type="primary">murC</name>
    <name evidence="18" type="ORF">A6J77_001890</name>
</gene>
<evidence type="ECO:0000256" key="3">
    <source>
        <dbReference type="ARBA" id="ARBA00012211"/>
    </source>
</evidence>
<dbReference type="InterPro" id="IPR004101">
    <property type="entry name" value="Mur_ligase_C"/>
</dbReference>
<dbReference type="Proteomes" id="UP000192813">
    <property type="component" value="Unassembled WGS sequence"/>
</dbReference>
<dbReference type="GO" id="GO:0008360">
    <property type="term" value="P:regulation of cell shape"/>
    <property type="evidence" value="ECO:0007669"/>
    <property type="project" value="UniProtKB-KW"/>
</dbReference>
<dbReference type="AlphaFoldDB" id="A0A2J9PL80"/>
<dbReference type="EC" id="6.3.2.8" evidence="3 14"/>
<evidence type="ECO:0000313" key="18">
    <source>
        <dbReference type="EMBL" id="PNL91066.1"/>
    </source>
</evidence>
<comment type="caution">
    <text evidence="18">The sequence shown here is derived from an EMBL/GenBank/DDBJ whole genome shotgun (WGS) entry which is preliminary data.</text>
</comment>
<reference evidence="19" key="1">
    <citation type="submission" date="2017-12" db="EMBL/GenBank/DDBJ databases">
        <title>FDA dAtabase for Regulatory Grade micrObial Sequences (FDA-ARGOS): Supporting development and validation of Infectious Disease Dx tests.</title>
        <authorList>
            <person name="Hoffmann M."/>
            <person name="Allard M."/>
            <person name="Evans P."/>
            <person name="Brown E."/>
            <person name="Tallon L."/>
            <person name="Sadzewicz L."/>
            <person name="Sengamalay N."/>
            <person name="Ott S."/>
            <person name="Godinez A."/>
            <person name="Nagaraj S."/>
            <person name="Vavikolanu K."/>
            <person name="Aluvathingal J."/>
            <person name="Nadendla S."/>
            <person name="Sichtig H."/>
        </authorList>
    </citation>
    <scope>NUCLEOTIDE SEQUENCE [LARGE SCALE GENOMIC DNA]</scope>
    <source>
        <strain evidence="19">FDAARGOS_249</strain>
    </source>
</reference>
<organism evidence="18 19">
    <name type="scientific">Aerococcus viridans</name>
    <dbReference type="NCBI Taxonomy" id="1377"/>
    <lineage>
        <taxon>Bacteria</taxon>
        <taxon>Bacillati</taxon>
        <taxon>Bacillota</taxon>
        <taxon>Bacilli</taxon>
        <taxon>Lactobacillales</taxon>
        <taxon>Aerococcaceae</taxon>
        <taxon>Aerococcus</taxon>
    </lineage>
</organism>
<dbReference type="PANTHER" id="PTHR43445:SF3">
    <property type="entry name" value="UDP-N-ACETYLMURAMATE--L-ALANINE LIGASE"/>
    <property type="match status" value="1"/>
</dbReference>
<evidence type="ECO:0000259" key="16">
    <source>
        <dbReference type="Pfam" id="PF02875"/>
    </source>
</evidence>
<sequence>MNKELTYHFTGIKGSGMSALALILHNMGYKVQGSDQETYFFTQHGLEKAGIELLPFNADNIQEGMFIICGNAFGDDHPEVVRAKELGLDVMRYHFFLGELIKDYTSVAITGSHGKTSTTGLMAHVMRGLHPTNFLIGDGTGAGQEDAEYFVLEADEYRKHFLAYHPDYAIFTNIDFDHPDYYENIDQVFAANTTFAHQVKKKVIAYGGDAYLRQFADHSDIDVWYYGFEGGDNHIVASNVDLATDGSHFDVHVMGEFYGHFDIPTFGEHNVMNALSVIGFCYLENFPADRVAEELRTFGGVKRRFSEKKIGDMTLIDDYAHHPSEIKATINAARQKYPNKKIVSVFQPHTFSRTIALMDEFAGALDLSDDVFLCEIFASAREKDNKQVSVSDLANKVTKSVQVLPLENVSPLLDYDDAVMIFMGAGDIMKFAYAYEDLLADSQSTIH</sequence>
<dbReference type="Pfam" id="PF02875">
    <property type="entry name" value="Mur_ligase_C"/>
    <property type="match status" value="1"/>
</dbReference>
<dbReference type="UniPathway" id="UPA00219"/>
<comment type="subcellular location">
    <subcellularLocation>
        <location evidence="1 14">Cytoplasm</location>
    </subcellularLocation>
</comment>
<evidence type="ECO:0000256" key="6">
    <source>
        <dbReference type="ARBA" id="ARBA00022618"/>
    </source>
</evidence>
<dbReference type="InterPro" id="IPR036615">
    <property type="entry name" value="Mur_ligase_C_dom_sf"/>
</dbReference>
<evidence type="ECO:0000256" key="11">
    <source>
        <dbReference type="ARBA" id="ARBA00023306"/>
    </source>
</evidence>
<evidence type="ECO:0000256" key="7">
    <source>
        <dbReference type="ARBA" id="ARBA00022741"/>
    </source>
</evidence>
<dbReference type="PANTHER" id="PTHR43445">
    <property type="entry name" value="UDP-N-ACETYLMURAMATE--L-ALANINE LIGASE-RELATED"/>
    <property type="match status" value="1"/>
</dbReference>
<dbReference type="GO" id="GO:0008763">
    <property type="term" value="F:UDP-N-acetylmuramate-L-alanine ligase activity"/>
    <property type="evidence" value="ECO:0007669"/>
    <property type="project" value="UniProtKB-UniRule"/>
</dbReference>
<dbReference type="GO" id="GO:0005737">
    <property type="term" value="C:cytoplasm"/>
    <property type="evidence" value="ECO:0007669"/>
    <property type="project" value="UniProtKB-SubCell"/>
</dbReference>
<keyword evidence="11 14" id="KW-0131">Cell cycle</keyword>
<protein>
    <recommendedName>
        <fullName evidence="3 14">UDP-N-acetylmuramate--L-alanine ligase</fullName>
        <ecNumber evidence="3 14">6.3.2.8</ecNumber>
    </recommendedName>
    <alternativeName>
        <fullName evidence="14">UDP-N-acetylmuramoyl-L-alanine synthetase</fullName>
    </alternativeName>
</protein>
<dbReference type="InterPro" id="IPR000713">
    <property type="entry name" value="Mur_ligase_N"/>
</dbReference>
<evidence type="ECO:0000256" key="2">
    <source>
        <dbReference type="ARBA" id="ARBA00004752"/>
    </source>
</evidence>
<dbReference type="InterPro" id="IPR013221">
    <property type="entry name" value="Mur_ligase_cen"/>
</dbReference>
<keyword evidence="10 14" id="KW-0573">Peptidoglycan synthesis</keyword>
<dbReference type="HAMAP" id="MF_00046">
    <property type="entry name" value="MurC"/>
    <property type="match status" value="1"/>
</dbReference>